<comment type="caution">
    <text evidence="9">The sequence shown here is derived from an EMBL/GenBank/DDBJ whole genome shotgun (WGS) entry which is preliminary data.</text>
</comment>
<dbReference type="InterPro" id="IPR036986">
    <property type="entry name" value="S4_RNA-bd_sf"/>
</dbReference>
<evidence type="ECO:0000313" key="9">
    <source>
        <dbReference type="EMBL" id="TCO60399.1"/>
    </source>
</evidence>
<dbReference type="SMART" id="SM00363">
    <property type="entry name" value="S4"/>
    <property type="match status" value="1"/>
</dbReference>
<dbReference type="Gene3D" id="3.30.2350.10">
    <property type="entry name" value="Pseudouridine synthase"/>
    <property type="match status" value="1"/>
</dbReference>
<evidence type="ECO:0000256" key="4">
    <source>
        <dbReference type="ARBA" id="ARBA00023235"/>
    </source>
</evidence>
<dbReference type="Pfam" id="PF00849">
    <property type="entry name" value="PseudoU_synth_2"/>
    <property type="match status" value="1"/>
</dbReference>
<reference evidence="9 10" key="1">
    <citation type="submission" date="2019-03" db="EMBL/GenBank/DDBJ databases">
        <title>Genomic Encyclopedia of Type Strains, Phase IV (KMG-IV): sequencing the most valuable type-strain genomes for metagenomic binning, comparative biology and taxonomic classification.</title>
        <authorList>
            <person name="Goeker M."/>
        </authorList>
    </citation>
    <scope>NUCLEOTIDE SEQUENCE [LARGE SCALE GENOMIC DNA]</scope>
    <source>
        <strain evidence="9 10">DSM 13054</strain>
    </source>
</reference>
<dbReference type="RefSeq" id="WP_132040311.1">
    <property type="nucleotide sequence ID" value="NZ_SLWU01000021.1"/>
</dbReference>
<evidence type="ECO:0000256" key="7">
    <source>
        <dbReference type="RuleBase" id="RU362028"/>
    </source>
</evidence>
<dbReference type="PROSITE" id="PS01129">
    <property type="entry name" value="PSI_RLU"/>
    <property type="match status" value="1"/>
</dbReference>
<dbReference type="InterPro" id="IPR020103">
    <property type="entry name" value="PsdUridine_synth_cat_dom_sf"/>
</dbReference>
<dbReference type="CDD" id="cd00165">
    <property type="entry name" value="S4"/>
    <property type="match status" value="1"/>
</dbReference>
<evidence type="ECO:0000256" key="6">
    <source>
        <dbReference type="PROSITE-ProRule" id="PRU00182"/>
    </source>
</evidence>
<dbReference type="InterPro" id="IPR050188">
    <property type="entry name" value="RluA_PseudoU_synthase"/>
</dbReference>
<dbReference type="InterPro" id="IPR002942">
    <property type="entry name" value="S4_RNA-bd"/>
</dbReference>
<feature type="active site" evidence="5">
    <location>
        <position position="140"/>
    </location>
</feature>
<comment type="similarity">
    <text evidence="2 7">Belongs to the pseudouridine synthase RluA family.</text>
</comment>
<organism evidence="9 10">
    <name type="scientific">Caldanaerobacter subterraneus</name>
    <dbReference type="NCBI Taxonomy" id="911092"/>
    <lineage>
        <taxon>Bacteria</taxon>
        <taxon>Bacillati</taxon>
        <taxon>Bacillota</taxon>
        <taxon>Clostridia</taxon>
        <taxon>Thermoanaerobacterales</taxon>
        <taxon>Thermoanaerobacteraceae</taxon>
        <taxon>Caldanaerobacter</taxon>
    </lineage>
</organism>
<dbReference type="PROSITE" id="PS50889">
    <property type="entry name" value="S4"/>
    <property type="match status" value="1"/>
</dbReference>
<dbReference type="CDD" id="cd02869">
    <property type="entry name" value="PseudoU_synth_RluA_like"/>
    <property type="match status" value="1"/>
</dbReference>
<feature type="domain" description="RNA-binding S4" evidence="8">
    <location>
        <begin position="18"/>
        <end position="81"/>
    </location>
</feature>
<evidence type="ECO:0000256" key="2">
    <source>
        <dbReference type="ARBA" id="ARBA00010876"/>
    </source>
</evidence>
<dbReference type="Proteomes" id="UP000294886">
    <property type="component" value="Unassembled WGS sequence"/>
</dbReference>
<protein>
    <recommendedName>
        <fullName evidence="7">Pseudouridine synthase</fullName>
        <ecNumber evidence="7">5.4.99.-</ecNumber>
    </recommendedName>
</protein>
<dbReference type="Pfam" id="PF01479">
    <property type="entry name" value="S4"/>
    <property type="match status" value="1"/>
</dbReference>
<comment type="function">
    <text evidence="7">Responsible for synthesis of pseudouridine from uracil.</text>
</comment>
<proteinExistence type="inferred from homology"/>
<dbReference type="Gene3D" id="3.10.290.10">
    <property type="entry name" value="RNA-binding S4 domain"/>
    <property type="match status" value="1"/>
</dbReference>
<dbReference type="FunFam" id="3.30.2350.10:FF:000006">
    <property type="entry name" value="Pseudouridine synthase"/>
    <property type="match status" value="1"/>
</dbReference>
<dbReference type="GO" id="GO:0000455">
    <property type="term" value="P:enzyme-directed rRNA pseudouridine synthesis"/>
    <property type="evidence" value="ECO:0007669"/>
    <property type="project" value="TreeGrafter"/>
</dbReference>
<dbReference type="InterPro" id="IPR006224">
    <property type="entry name" value="PsdUridine_synth_RluA-like_CS"/>
</dbReference>
<dbReference type="EC" id="5.4.99.-" evidence="7"/>
<evidence type="ECO:0000256" key="1">
    <source>
        <dbReference type="ARBA" id="ARBA00000073"/>
    </source>
</evidence>
<evidence type="ECO:0000313" key="10">
    <source>
        <dbReference type="Proteomes" id="UP000294886"/>
    </source>
</evidence>
<dbReference type="NCBIfam" id="TIGR00005">
    <property type="entry name" value="rluA_subfam"/>
    <property type="match status" value="1"/>
</dbReference>
<dbReference type="EMBL" id="SLWU01000021">
    <property type="protein sequence ID" value="TCO60399.1"/>
    <property type="molecule type" value="Genomic_DNA"/>
</dbReference>
<gene>
    <name evidence="9" type="ORF">EV203_12116</name>
</gene>
<dbReference type="AlphaFoldDB" id="A0A4R2JTU0"/>
<evidence type="ECO:0000259" key="8">
    <source>
        <dbReference type="SMART" id="SM00363"/>
    </source>
</evidence>
<dbReference type="PANTHER" id="PTHR21600:SF44">
    <property type="entry name" value="RIBOSOMAL LARGE SUBUNIT PSEUDOURIDINE SYNTHASE D"/>
    <property type="match status" value="1"/>
</dbReference>
<dbReference type="SUPFAM" id="SSF55174">
    <property type="entry name" value="Alpha-L RNA-binding motif"/>
    <property type="match status" value="1"/>
</dbReference>
<keyword evidence="4 7" id="KW-0413">Isomerase</keyword>
<evidence type="ECO:0000256" key="3">
    <source>
        <dbReference type="ARBA" id="ARBA00022884"/>
    </source>
</evidence>
<dbReference type="InterPro" id="IPR006225">
    <property type="entry name" value="PsdUridine_synth_RluC/D"/>
</dbReference>
<accession>A0A4R2JTU0</accession>
<dbReference type="SUPFAM" id="SSF55120">
    <property type="entry name" value="Pseudouridine synthase"/>
    <property type="match status" value="1"/>
</dbReference>
<keyword evidence="3 6" id="KW-0694">RNA-binding</keyword>
<comment type="catalytic activity">
    <reaction evidence="1 7">
        <text>a uridine in RNA = a pseudouridine in RNA</text>
        <dbReference type="Rhea" id="RHEA:48348"/>
        <dbReference type="Rhea" id="RHEA-COMP:12068"/>
        <dbReference type="Rhea" id="RHEA-COMP:12069"/>
        <dbReference type="ChEBI" id="CHEBI:65314"/>
        <dbReference type="ChEBI" id="CHEBI:65315"/>
    </reaction>
</comment>
<dbReference type="GO" id="GO:0120159">
    <property type="term" value="F:rRNA pseudouridine synthase activity"/>
    <property type="evidence" value="ECO:0007669"/>
    <property type="project" value="UniProtKB-ARBA"/>
</dbReference>
<dbReference type="PANTHER" id="PTHR21600">
    <property type="entry name" value="MITOCHONDRIAL RNA PSEUDOURIDINE SYNTHASE"/>
    <property type="match status" value="1"/>
</dbReference>
<name>A0A4R2JTU0_9THEO</name>
<evidence type="ECO:0000256" key="5">
    <source>
        <dbReference type="PIRSR" id="PIRSR606225-1"/>
    </source>
</evidence>
<dbReference type="GO" id="GO:0003723">
    <property type="term" value="F:RNA binding"/>
    <property type="evidence" value="ECO:0007669"/>
    <property type="project" value="UniProtKB-KW"/>
</dbReference>
<sequence length="309" mass="35037">MNIVDRIVLLGEKEDEGKRIDVFLVSELDYSRSYIKKLIEEGLVLVNGKNVKPSYKVKEDDEVVVNIKEAEKIEVVPENIPLDILYEDEDIIVINKPQGMVVHPAPGNYSGTLVNALLYHCKNLSGINGILRPGIVHRLDKDTSGVMVVAKNDKAHMSLSNQIKERSVLKKYVAIVEGVIKEEEGKVEAPIGRHPVDRKRMAVVQDGRYALTLYKVLERFKNNTFVEATIKTGRTHQIRVHLSYIGHPVVGDPVYGYKKQKFKLEGQALHSKVLGFIHPTKGVYMEFEAPLPDYFTRLLEILRAEKDRD</sequence>
<dbReference type="InterPro" id="IPR006145">
    <property type="entry name" value="PsdUridine_synth_RsuA/RluA"/>
</dbReference>